<feature type="domain" description="GspL cytoplasmic actin-ATPase-like" evidence="1">
    <location>
        <begin position="43"/>
        <end position="178"/>
    </location>
</feature>
<dbReference type="GO" id="GO:0015628">
    <property type="term" value="P:protein secretion by the type II secretion system"/>
    <property type="evidence" value="ECO:0007669"/>
    <property type="project" value="InterPro"/>
</dbReference>
<comment type="caution">
    <text evidence="2">The sequence shown here is derived from an EMBL/GenBank/DDBJ whole genome shotgun (WGS) entry which is preliminary data.</text>
</comment>
<dbReference type="Gene3D" id="3.30.420.380">
    <property type="match status" value="1"/>
</dbReference>
<dbReference type="SUPFAM" id="SSF53067">
    <property type="entry name" value="Actin-like ATPase domain"/>
    <property type="match status" value="1"/>
</dbReference>
<dbReference type="InterPro" id="IPR007812">
    <property type="entry name" value="T2SS_protein-GspL"/>
</dbReference>
<evidence type="ECO:0000313" key="2">
    <source>
        <dbReference type="EMBL" id="TDK28686.1"/>
    </source>
</evidence>
<dbReference type="NCBIfam" id="TIGR01709">
    <property type="entry name" value="typeII_sec_gspL"/>
    <property type="match status" value="1"/>
</dbReference>
<gene>
    <name evidence="2" type="ORF">E2F46_02135</name>
</gene>
<name>A0A4R5U4M3_9GAMM</name>
<dbReference type="EMBL" id="SMTF01000001">
    <property type="protein sequence ID" value="TDK28686.1"/>
    <property type="molecule type" value="Genomic_DNA"/>
</dbReference>
<protein>
    <recommendedName>
        <fullName evidence="1">GspL cytoplasmic actin-ATPase-like domain-containing protein</fullName>
    </recommendedName>
</protein>
<dbReference type="GO" id="GO:0015627">
    <property type="term" value="C:type II protein secretion system complex"/>
    <property type="evidence" value="ECO:0007669"/>
    <property type="project" value="InterPro"/>
</dbReference>
<dbReference type="AlphaFoldDB" id="A0A4R5U4M3"/>
<evidence type="ECO:0000259" key="1">
    <source>
        <dbReference type="Pfam" id="PF05134"/>
    </source>
</evidence>
<dbReference type="GO" id="GO:0009276">
    <property type="term" value="C:Gram-negative-bacterium-type cell wall"/>
    <property type="evidence" value="ECO:0007669"/>
    <property type="project" value="InterPro"/>
</dbReference>
<dbReference type="RefSeq" id="WP_133320507.1">
    <property type="nucleotide sequence ID" value="NZ_SMTF01000001.1"/>
</dbReference>
<evidence type="ECO:0000313" key="3">
    <source>
        <dbReference type="Proteomes" id="UP000294796"/>
    </source>
</evidence>
<dbReference type="OrthoDB" id="7011844at2"/>
<reference evidence="2 3" key="1">
    <citation type="submission" date="2019-03" db="EMBL/GenBank/DDBJ databases">
        <title>Luteimonas zhaokaii sp.nov., isolated from the rectal contents of Plateau pika in Yushu, Qinghai Province, China.</title>
        <authorList>
            <person name="Zhang G."/>
        </authorList>
    </citation>
    <scope>NUCLEOTIDE SEQUENCE [LARGE SCALE GENOMIC DNA]</scope>
    <source>
        <strain evidence="2 3">B9</strain>
    </source>
</reference>
<dbReference type="Proteomes" id="UP000294796">
    <property type="component" value="Unassembled WGS sequence"/>
</dbReference>
<keyword evidence="3" id="KW-1185">Reference proteome</keyword>
<dbReference type="InterPro" id="IPR024230">
    <property type="entry name" value="GspL_cyto_dom"/>
</dbReference>
<proteinExistence type="predicted"/>
<organism evidence="2 3">
    <name type="scientific">Luteimonas aestuarii</name>
    <dbReference type="NCBI Taxonomy" id="453837"/>
    <lineage>
        <taxon>Bacteria</taxon>
        <taxon>Pseudomonadati</taxon>
        <taxon>Pseudomonadota</taxon>
        <taxon>Gammaproteobacteria</taxon>
        <taxon>Lysobacterales</taxon>
        <taxon>Lysobacteraceae</taxon>
        <taxon>Luteimonas</taxon>
    </lineage>
</organism>
<sequence>MRLVLLPNDPTGDALCLHIGADGSLLERRLLRADAASAGPRLRARVVVPGTEVRALWRTLPSRRADQAMAAARLALEDHVAGDLAAMHVALDPAADPAMPRCVLATTHASMQGWLAQCERLGITPEALLPDYLLLPPPDHDEALHVVHWQGEVLARGRTQAFRVEATLLAVVADADAMHALDATTTAEAIFARHAVAASPDLLQGPYARRDGPRTRLRRRVRVLAALALLSPALVDGALALRHAVAAQLLQSKATAVLATHGAGGSDSPDPATAAAALLSRTTWPDALASRMDLLSQAISHAPGARLDALTLERAAPALAGVQHPDSATLDAIRTRLGDSGLDAVVVDTQALGDGLRSELSLEVRP</sequence>
<dbReference type="InterPro" id="IPR043129">
    <property type="entry name" value="ATPase_NBD"/>
</dbReference>
<accession>A0A4R5U4M3</accession>
<dbReference type="Pfam" id="PF05134">
    <property type="entry name" value="T2SSL"/>
    <property type="match status" value="1"/>
</dbReference>